<dbReference type="EMBL" id="GBXM01083665">
    <property type="protein sequence ID" value="JAH24912.1"/>
    <property type="molecule type" value="Transcribed_RNA"/>
</dbReference>
<reference evidence="1" key="1">
    <citation type="submission" date="2014-11" db="EMBL/GenBank/DDBJ databases">
        <authorList>
            <person name="Amaro Gonzalez C."/>
        </authorList>
    </citation>
    <scope>NUCLEOTIDE SEQUENCE</scope>
</reference>
<protein>
    <submittedName>
        <fullName evidence="1">Uncharacterized protein</fullName>
    </submittedName>
</protein>
<proteinExistence type="predicted"/>
<name>A0A0E9RR31_ANGAN</name>
<evidence type="ECO:0000313" key="1">
    <source>
        <dbReference type="EMBL" id="JAH31656.1"/>
    </source>
</evidence>
<sequence length="14" mass="1580">MPSLVQLSMEKAMD</sequence>
<dbReference type="EMBL" id="GBXM01076921">
    <property type="protein sequence ID" value="JAH31656.1"/>
    <property type="molecule type" value="Transcribed_RNA"/>
</dbReference>
<reference evidence="1" key="2">
    <citation type="journal article" date="2015" name="Fish Shellfish Immunol.">
        <title>Early steps in the European eel (Anguilla anguilla)-Vibrio vulnificus interaction in the gills: Role of the RtxA13 toxin.</title>
        <authorList>
            <person name="Callol A."/>
            <person name="Pajuelo D."/>
            <person name="Ebbesson L."/>
            <person name="Teles M."/>
            <person name="MacKenzie S."/>
            <person name="Amaro C."/>
        </authorList>
    </citation>
    <scope>NUCLEOTIDE SEQUENCE</scope>
</reference>
<organism evidence="1">
    <name type="scientific">Anguilla anguilla</name>
    <name type="common">European freshwater eel</name>
    <name type="synonym">Muraena anguilla</name>
    <dbReference type="NCBI Taxonomy" id="7936"/>
    <lineage>
        <taxon>Eukaryota</taxon>
        <taxon>Metazoa</taxon>
        <taxon>Chordata</taxon>
        <taxon>Craniata</taxon>
        <taxon>Vertebrata</taxon>
        <taxon>Euteleostomi</taxon>
        <taxon>Actinopterygii</taxon>
        <taxon>Neopterygii</taxon>
        <taxon>Teleostei</taxon>
        <taxon>Anguilliformes</taxon>
        <taxon>Anguillidae</taxon>
        <taxon>Anguilla</taxon>
    </lineage>
</organism>
<accession>A0A0E9RR31</accession>